<keyword evidence="1 5" id="KW-0238">DNA-binding</keyword>
<evidence type="ECO:0000256" key="1">
    <source>
        <dbReference type="ARBA" id="ARBA00023125"/>
    </source>
</evidence>
<evidence type="ECO:0000256" key="2">
    <source>
        <dbReference type="PROSITE-ProRule" id="PRU00169"/>
    </source>
</evidence>
<organism evidence="5 6">
    <name type="scientific">Roseomonas genomospecies 6</name>
    <dbReference type="NCBI Taxonomy" id="214106"/>
    <lineage>
        <taxon>Bacteria</taxon>
        <taxon>Pseudomonadati</taxon>
        <taxon>Pseudomonadota</taxon>
        <taxon>Alphaproteobacteria</taxon>
        <taxon>Acetobacterales</taxon>
        <taxon>Roseomonadaceae</taxon>
        <taxon>Roseomonas</taxon>
    </lineage>
</organism>
<dbReference type="GO" id="GO:0000160">
    <property type="term" value="P:phosphorelay signal transduction system"/>
    <property type="evidence" value="ECO:0007669"/>
    <property type="project" value="InterPro"/>
</dbReference>
<accession>A0A9W7NJ09</accession>
<evidence type="ECO:0000259" key="3">
    <source>
        <dbReference type="PROSITE" id="PS50043"/>
    </source>
</evidence>
<dbReference type="GO" id="GO:0003677">
    <property type="term" value="F:DNA binding"/>
    <property type="evidence" value="ECO:0007669"/>
    <property type="project" value="UniProtKB-KW"/>
</dbReference>
<dbReference type="OrthoDB" id="7345476at2"/>
<dbReference type="EMBL" id="QOKW01000010">
    <property type="protein sequence ID" value="KAA0680059.1"/>
    <property type="molecule type" value="Genomic_DNA"/>
</dbReference>
<evidence type="ECO:0000313" key="6">
    <source>
        <dbReference type="Proteomes" id="UP000480854"/>
    </source>
</evidence>
<protein>
    <submittedName>
        <fullName evidence="5">DNA-binding response regulator</fullName>
    </submittedName>
</protein>
<dbReference type="PANTHER" id="PTHR45566">
    <property type="entry name" value="HTH-TYPE TRANSCRIPTIONAL REGULATOR YHJB-RELATED"/>
    <property type="match status" value="1"/>
</dbReference>
<evidence type="ECO:0000313" key="5">
    <source>
        <dbReference type="EMBL" id="KAA0680059.1"/>
    </source>
</evidence>
<reference evidence="5 6" key="1">
    <citation type="submission" date="2018-07" db="EMBL/GenBank/DDBJ databases">
        <title>Genome sequence of Azospirillum sp. ATCC 49961.</title>
        <authorList>
            <person name="Sant'Anna F.H."/>
            <person name="Baldani J.I."/>
            <person name="Zilli J.E."/>
            <person name="Reis V.M."/>
            <person name="Hartmann A."/>
            <person name="Cruz L."/>
            <person name="de Souza E.M."/>
            <person name="de Oliveira Pedrosa F."/>
            <person name="Passaglia L.M.P."/>
        </authorList>
    </citation>
    <scope>NUCLEOTIDE SEQUENCE [LARGE SCALE GENOMIC DNA]</scope>
    <source>
        <strain evidence="5 6">ATCC 49961</strain>
    </source>
</reference>
<dbReference type="SUPFAM" id="SSF46894">
    <property type="entry name" value="C-terminal effector domain of the bipartite response regulators"/>
    <property type="match status" value="1"/>
</dbReference>
<name>A0A9W7NJ09_9PROT</name>
<dbReference type="PROSITE" id="PS50043">
    <property type="entry name" value="HTH_LUXR_2"/>
    <property type="match status" value="1"/>
</dbReference>
<keyword evidence="6" id="KW-1185">Reference proteome</keyword>
<dbReference type="InterPro" id="IPR000792">
    <property type="entry name" value="Tscrpt_reg_LuxR_C"/>
</dbReference>
<dbReference type="SMART" id="SM00421">
    <property type="entry name" value="HTH_LUXR"/>
    <property type="match status" value="1"/>
</dbReference>
<dbReference type="AlphaFoldDB" id="A0A9W7NJ09"/>
<dbReference type="InterPro" id="IPR036388">
    <property type="entry name" value="WH-like_DNA-bd_sf"/>
</dbReference>
<dbReference type="Pfam" id="PF00196">
    <property type="entry name" value="GerE"/>
    <property type="match status" value="1"/>
</dbReference>
<dbReference type="InterPro" id="IPR016032">
    <property type="entry name" value="Sig_transdc_resp-reg_C-effctor"/>
</dbReference>
<feature type="domain" description="HTH luxR-type" evidence="3">
    <location>
        <begin position="248"/>
        <end position="313"/>
    </location>
</feature>
<dbReference type="SUPFAM" id="SSF52172">
    <property type="entry name" value="CheY-like"/>
    <property type="match status" value="1"/>
</dbReference>
<dbReference type="Proteomes" id="UP000480854">
    <property type="component" value="Unassembled WGS sequence"/>
</dbReference>
<dbReference type="PANTHER" id="PTHR45566:SF1">
    <property type="entry name" value="HTH-TYPE TRANSCRIPTIONAL REGULATOR YHJB-RELATED"/>
    <property type="match status" value="1"/>
</dbReference>
<evidence type="ECO:0000259" key="4">
    <source>
        <dbReference type="PROSITE" id="PS50110"/>
    </source>
</evidence>
<dbReference type="CDD" id="cd06170">
    <property type="entry name" value="LuxR_C_like"/>
    <property type="match status" value="1"/>
</dbReference>
<gene>
    <name evidence="5" type="ORF">DS843_14830</name>
</gene>
<dbReference type="GO" id="GO:0006355">
    <property type="term" value="P:regulation of DNA-templated transcription"/>
    <property type="evidence" value="ECO:0007669"/>
    <property type="project" value="InterPro"/>
</dbReference>
<proteinExistence type="predicted"/>
<dbReference type="PROSITE" id="PS00622">
    <property type="entry name" value="HTH_LUXR_1"/>
    <property type="match status" value="1"/>
</dbReference>
<dbReference type="Gene3D" id="3.40.50.2300">
    <property type="match status" value="1"/>
</dbReference>
<dbReference type="PROSITE" id="PS50110">
    <property type="entry name" value="RESPONSE_REGULATORY"/>
    <property type="match status" value="1"/>
</dbReference>
<dbReference type="PRINTS" id="PR00038">
    <property type="entry name" value="HTHLUXR"/>
</dbReference>
<feature type="domain" description="Response regulatory" evidence="4">
    <location>
        <begin position="91"/>
        <end position="211"/>
    </location>
</feature>
<comment type="caution">
    <text evidence="2">Lacks conserved residue(s) required for the propagation of feature annotation.</text>
</comment>
<dbReference type="InterPro" id="IPR051015">
    <property type="entry name" value="EvgA-like"/>
</dbReference>
<dbReference type="InterPro" id="IPR001789">
    <property type="entry name" value="Sig_transdc_resp-reg_receiver"/>
</dbReference>
<sequence length="319" mass="33967">MLPCKDGERLQNAFRRAPSAMFLTPDRILATSSMTGASVNVFPMNASTQPNAAFSGAASQAAASVNDSGPFASYYRISGGARPLGEDQIVTAILHDETPLTRESLSTSLNLCGRGVRVLTAASVADLESAVRRDGPPNVALANFSGRLATDPEFHPKLAELLAVLDGIPLIMLSDSDETATALEAIRQGAHGYISTTIGLTMALEAIRLVAAGGIFVPATILHRLILDQGPAPVLHAPLAAATPTVNGNPRLTQLTPRQIAVLECLQEGKPNKVIAHELGMRESTVKVHVRNILRRLGATNRTEAVCRVMREEEWREGE</sequence>
<comment type="caution">
    <text evidence="5">The sequence shown here is derived from an EMBL/GenBank/DDBJ whole genome shotgun (WGS) entry which is preliminary data.</text>
</comment>
<dbReference type="InterPro" id="IPR011006">
    <property type="entry name" value="CheY-like_superfamily"/>
</dbReference>
<dbReference type="Gene3D" id="1.10.10.10">
    <property type="entry name" value="Winged helix-like DNA-binding domain superfamily/Winged helix DNA-binding domain"/>
    <property type="match status" value="1"/>
</dbReference>